<dbReference type="EMBL" id="JAVRIB010000008">
    <property type="protein sequence ID" value="MDT0635039.1"/>
    <property type="molecule type" value="Genomic_DNA"/>
</dbReference>
<dbReference type="InterPro" id="IPR038488">
    <property type="entry name" value="Integrase_DNA-bd_sf"/>
</dbReference>
<dbReference type="PANTHER" id="PTHR30629:SF2">
    <property type="entry name" value="PROPHAGE INTEGRASE INTS-RELATED"/>
    <property type="match status" value="1"/>
</dbReference>
<keyword evidence="3 5" id="KW-0238">DNA-binding</keyword>
<evidence type="ECO:0000256" key="5">
    <source>
        <dbReference type="PROSITE-ProRule" id="PRU01248"/>
    </source>
</evidence>
<dbReference type="Pfam" id="PF13356">
    <property type="entry name" value="Arm-DNA-bind_3"/>
    <property type="match status" value="1"/>
</dbReference>
<keyword evidence="4" id="KW-0233">DNA recombination</keyword>
<dbReference type="InterPro" id="IPR010998">
    <property type="entry name" value="Integrase_recombinase_N"/>
</dbReference>
<dbReference type="InterPro" id="IPR002104">
    <property type="entry name" value="Integrase_catalytic"/>
</dbReference>
<dbReference type="Gene3D" id="3.30.160.390">
    <property type="entry name" value="Integrase, DNA-binding domain"/>
    <property type="match status" value="1"/>
</dbReference>
<evidence type="ECO:0000259" key="6">
    <source>
        <dbReference type="PROSITE" id="PS51898"/>
    </source>
</evidence>
<reference evidence="8 9" key="1">
    <citation type="submission" date="2023-09" db="EMBL/GenBank/DDBJ databases">
        <authorList>
            <person name="Rey-Velasco X."/>
        </authorList>
    </citation>
    <scope>NUCLEOTIDE SEQUENCE [LARGE SCALE GENOMIC DNA]</scope>
    <source>
        <strain evidence="8 9">W335</strain>
    </source>
</reference>
<dbReference type="InterPro" id="IPR050808">
    <property type="entry name" value="Phage_Integrase"/>
</dbReference>
<gene>
    <name evidence="8" type="ORF">RM532_08700</name>
</gene>
<evidence type="ECO:0000256" key="2">
    <source>
        <dbReference type="ARBA" id="ARBA00022908"/>
    </source>
</evidence>
<feature type="domain" description="Core-binding (CB)" evidence="7">
    <location>
        <begin position="92"/>
        <end position="172"/>
    </location>
</feature>
<evidence type="ECO:0000313" key="8">
    <source>
        <dbReference type="EMBL" id="MDT0635039.1"/>
    </source>
</evidence>
<evidence type="ECO:0000259" key="7">
    <source>
        <dbReference type="PROSITE" id="PS51900"/>
    </source>
</evidence>
<dbReference type="InterPro" id="IPR011010">
    <property type="entry name" value="DNA_brk_join_enz"/>
</dbReference>
<name>A0ABU3C0F8_9GAMM</name>
<dbReference type="PANTHER" id="PTHR30629">
    <property type="entry name" value="PROPHAGE INTEGRASE"/>
    <property type="match status" value="1"/>
</dbReference>
<dbReference type="Gene3D" id="1.10.150.130">
    <property type="match status" value="1"/>
</dbReference>
<dbReference type="InterPro" id="IPR013762">
    <property type="entry name" value="Integrase-like_cat_sf"/>
</dbReference>
<proteinExistence type="inferred from homology"/>
<sequence length="401" mass="45093">MKAKITHQSVQAAKAKDKAYELRDTTLSGFICRVQPTGRKSYLVEYARGKRLTIGNAAVLTPAQAREKAKAILGQAAEGGDPAAEKRKAKADTLRNFIEREYRPWARANRKRGDEICDRVLRVFSTLADRSLSAITDNAVERIRTSRLNSGTSPATVNRDVTCLRGALSFAVRAKYLDAHPLADFKLSDTDSSGKVRYLSDDEAKRLRAALRARDDEIREGRNRGNQWRQDRGYEPMPDIPLDGYGDHLTPLVLLSLNTGARRGELFGLQWDDVDFRLEQITIRGATSKKNRTRHVPLNAEALDALTRWRRQTSGQGLVFTGRDGARLDNVRKAWAGVLQDAEITAFRWHDMRHTFASWLVMRGVDLNTVRELLGHGDIKMTLRYAHLAPQHKADAVARLV</sequence>
<organism evidence="8 9">
    <name type="scientific">Spectribacter hydrogenoxidans</name>
    <dbReference type="NCBI Taxonomy" id="3075608"/>
    <lineage>
        <taxon>Bacteria</taxon>
        <taxon>Pseudomonadati</taxon>
        <taxon>Pseudomonadota</taxon>
        <taxon>Gammaproteobacteria</taxon>
        <taxon>Salinisphaerales</taxon>
        <taxon>Salinisphaeraceae</taxon>
        <taxon>Spectribacter</taxon>
    </lineage>
</organism>
<dbReference type="PROSITE" id="PS51900">
    <property type="entry name" value="CB"/>
    <property type="match status" value="1"/>
</dbReference>
<evidence type="ECO:0000256" key="4">
    <source>
        <dbReference type="ARBA" id="ARBA00023172"/>
    </source>
</evidence>
<evidence type="ECO:0000313" key="9">
    <source>
        <dbReference type="Proteomes" id="UP001251857"/>
    </source>
</evidence>
<protein>
    <submittedName>
        <fullName evidence="8">Site-specific integrase</fullName>
    </submittedName>
</protein>
<keyword evidence="9" id="KW-1185">Reference proteome</keyword>
<dbReference type="CDD" id="cd00796">
    <property type="entry name" value="INT_Rci_Hp1_C"/>
    <property type="match status" value="1"/>
</dbReference>
<dbReference type="InterPro" id="IPR025166">
    <property type="entry name" value="Integrase_DNA_bind_dom"/>
</dbReference>
<dbReference type="Proteomes" id="UP001251857">
    <property type="component" value="Unassembled WGS sequence"/>
</dbReference>
<keyword evidence="2" id="KW-0229">DNA integration</keyword>
<comment type="similarity">
    <text evidence="1">Belongs to the 'phage' integrase family.</text>
</comment>
<dbReference type="RefSeq" id="WP_311652884.1">
    <property type="nucleotide sequence ID" value="NZ_JAVRIB010000008.1"/>
</dbReference>
<accession>A0ABU3C0F8</accession>
<dbReference type="PROSITE" id="PS51898">
    <property type="entry name" value="TYR_RECOMBINASE"/>
    <property type="match status" value="1"/>
</dbReference>
<dbReference type="Gene3D" id="1.10.443.10">
    <property type="entry name" value="Intergrase catalytic core"/>
    <property type="match status" value="1"/>
</dbReference>
<dbReference type="Pfam" id="PF00589">
    <property type="entry name" value="Phage_integrase"/>
    <property type="match status" value="1"/>
</dbReference>
<dbReference type="InterPro" id="IPR044068">
    <property type="entry name" value="CB"/>
</dbReference>
<comment type="caution">
    <text evidence="8">The sequence shown here is derived from an EMBL/GenBank/DDBJ whole genome shotgun (WGS) entry which is preliminary data.</text>
</comment>
<evidence type="ECO:0000256" key="3">
    <source>
        <dbReference type="ARBA" id="ARBA00023125"/>
    </source>
</evidence>
<feature type="domain" description="Tyr recombinase" evidence="6">
    <location>
        <begin position="194"/>
        <end position="398"/>
    </location>
</feature>
<dbReference type="SUPFAM" id="SSF56349">
    <property type="entry name" value="DNA breaking-rejoining enzymes"/>
    <property type="match status" value="1"/>
</dbReference>
<evidence type="ECO:0000256" key="1">
    <source>
        <dbReference type="ARBA" id="ARBA00008857"/>
    </source>
</evidence>